<dbReference type="PATRIC" id="fig|1203610.3.peg.5416"/>
<keyword evidence="3" id="KW-1185">Reference proteome</keyword>
<dbReference type="Gene3D" id="2.60.120.10">
    <property type="entry name" value="Jelly Rolls"/>
    <property type="match status" value="1"/>
</dbReference>
<evidence type="ECO:0000313" key="2">
    <source>
        <dbReference type="EMBL" id="KKB46068.1"/>
    </source>
</evidence>
<dbReference type="EMBL" id="AQHW01000030">
    <property type="protein sequence ID" value="KKB46068.1"/>
    <property type="molecule type" value="Genomic_DNA"/>
</dbReference>
<feature type="domain" description="Cupin fold metalloprotein WbuC cupin" evidence="1">
    <location>
        <begin position="4"/>
        <end position="85"/>
    </location>
</feature>
<reference evidence="2 3" key="1">
    <citation type="submission" date="2013-04" db="EMBL/GenBank/DDBJ databases">
        <title>The Genome Sequence of Parabacteroides gordonii DSM 23371.</title>
        <authorList>
            <consortium name="The Broad Institute Genomics Platform"/>
            <person name="Earl A."/>
            <person name="Ward D."/>
            <person name="Feldgarden M."/>
            <person name="Gevers D."/>
            <person name="Martens E."/>
            <person name="Sakamoto M."/>
            <person name="Benno Y."/>
            <person name="Suzuki N."/>
            <person name="Matsunaga N."/>
            <person name="Koshihara K."/>
            <person name="Seki M."/>
            <person name="Komiya H."/>
            <person name="Walker B."/>
            <person name="Young S."/>
            <person name="Zeng Q."/>
            <person name="Gargeya S."/>
            <person name="Fitzgerald M."/>
            <person name="Haas B."/>
            <person name="Abouelleil A."/>
            <person name="Allen A.W."/>
            <person name="Alvarado L."/>
            <person name="Arachchi H.M."/>
            <person name="Berlin A.M."/>
            <person name="Chapman S.B."/>
            <person name="Gainer-Dewar J."/>
            <person name="Goldberg J."/>
            <person name="Griggs A."/>
            <person name="Gujja S."/>
            <person name="Hansen M."/>
            <person name="Howarth C."/>
            <person name="Imamovic A."/>
            <person name="Ireland A."/>
            <person name="Larimer J."/>
            <person name="McCowan C."/>
            <person name="Murphy C."/>
            <person name="Pearson M."/>
            <person name="Poon T.W."/>
            <person name="Priest M."/>
            <person name="Roberts A."/>
            <person name="Saif S."/>
            <person name="Shea T."/>
            <person name="Sisk P."/>
            <person name="Sykes S."/>
            <person name="Wortman J."/>
            <person name="Nusbaum C."/>
            <person name="Birren B."/>
        </authorList>
    </citation>
    <scope>NUCLEOTIDE SEQUENCE [LARGE SCALE GENOMIC DNA]</scope>
    <source>
        <strain evidence="2 3">MS-1</strain>
    </source>
</reference>
<dbReference type="Proteomes" id="UP000033035">
    <property type="component" value="Unassembled WGS sequence"/>
</dbReference>
<proteinExistence type="predicted"/>
<dbReference type="HOGENOM" id="CLU_121835_0_0_10"/>
<dbReference type="SUPFAM" id="SSF51182">
    <property type="entry name" value="RmlC-like cupins"/>
    <property type="match status" value="1"/>
</dbReference>
<evidence type="ECO:0000313" key="3">
    <source>
        <dbReference type="Proteomes" id="UP000033035"/>
    </source>
</evidence>
<dbReference type="Pfam" id="PF19480">
    <property type="entry name" value="DUF6016"/>
    <property type="match status" value="1"/>
</dbReference>
<dbReference type="InterPro" id="IPR046058">
    <property type="entry name" value="WbuC_cupin"/>
</dbReference>
<evidence type="ECO:0000259" key="1">
    <source>
        <dbReference type="Pfam" id="PF19480"/>
    </source>
</evidence>
<dbReference type="CDD" id="cd07005">
    <property type="entry name" value="cupin_WbuC-like"/>
    <property type="match status" value="1"/>
</dbReference>
<name>A0A0F5IKR1_9BACT</name>
<dbReference type="InterPro" id="IPR014710">
    <property type="entry name" value="RmlC-like_jellyroll"/>
</dbReference>
<dbReference type="NCBIfam" id="TIGR04366">
    <property type="entry name" value="cupin_WbuC"/>
    <property type="match status" value="1"/>
</dbReference>
<dbReference type="InterPro" id="IPR027565">
    <property type="entry name" value="Cupin_WbuC"/>
</dbReference>
<dbReference type="STRING" id="1203610.HMPREF1536_05302"/>
<organism evidence="2 3">
    <name type="scientific">Parabacteroides gordonii MS-1 = DSM 23371</name>
    <dbReference type="NCBI Taxonomy" id="1203610"/>
    <lineage>
        <taxon>Bacteria</taxon>
        <taxon>Pseudomonadati</taxon>
        <taxon>Bacteroidota</taxon>
        <taxon>Bacteroidia</taxon>
        <taxon>Bacteroidales</taxon>
        <taxon>Tannerellaceae</taxon>
        <taxon>Parabacteroides</taxon>
    </lineage>
</organism>
<comment type="caution">
    <text evidence="2">The sequence shown here is derived from an EMBL/GenBank/DDBJ whole genome shotgun (WGS) entry which is preliminary data.</text>
</comment>
<accession>A0A0F5IKR1</accession>
<sequence>MKIINEQLLDETTARAKQSPRLRMNYNFHEELDDPVNRLLNAMEPGTYIRPHRHLNPNKDEIFLLLRGKAMLFLFDEEGNITEKLLFDPKAGSYGAEIKPGIWHCLLVLESGTVVYEVKPGPFAPLHPENMAPWSPEPDDEKGIDEYLTYLTSQL</sequence>
<protein>
    <recommendedName>
        <fullName evidence="1">Cupin fold metalloprotein WbuC cupin domain-containing protein</fullName>
    </recommendedName>
</protein>
<dbReference type="RefSeq" id="WP_028727453.1">
    <property type="nucleotide sequence ID" value="NZ_AUAE01000014.1"/>
</dbReference>
<dbReference type="InterPro" id="IPR011051">
    <property type="entry name" value="RmlC_Cupin_sf"/>
</dbReference>
<gene>
    <name evidence="2" type="ORF">HMPREF1536_05302</name>
</gene>
<dbReference type="AlphaFoldDB" id="A0A0F5IKR1"/>